<dbReference type="PANTHER" id="PTHR10695:SF46">
    <property type="entry name" value="BIFUNCTIONAL COENZYME A SYNTHASE-RELATED"/>
    <property type="match status" value="1"/>
</dbReference>
<keyword evidence="3" id="KW-0472">Membrane</keyword>
<name>A0ABD3SPK5_9STRA</name>
<evidence type="ECO:0000256" key="1">
    <source>
        <dbReference type="ARBA" id="ARBA00022741"/>
    </source>
</evidence>
<dbReference type="SUPFAM" id="SSF52540">
    <property type="entry name" value="P-loop containing nucleoside triphosphate hydrolases"/>
    <property type="match status" value="1"/>
</dbReference>
<organism evidence="4 5">
    <name type="scientific">Cyclostephanos tholiformis</name>
    <dbReference type="NCBI Taxonomy" id="382380"/>
    <lineage>
        <taxon>Eukaryota</taxon>
        <taxon>Sar</taxon>
        <taxon>Stramenopiles</taxon>
        <taxon>Ochrophyta</taxon>
        <taxon>Bacillariophyta</taxon>
        <taxon>Coscinodiscophyceae</taxon>
        <taxon>Thalassiosirophycidae</taxon>
        <taxon>Stephanodiscales</taxon>
        <taxon>Stephanodiscaceae</taxon>
        <taxon>Cyclostephanos</taxon>
    </lineage>
</organism>
<reference evidence="4 5" key="1">
    <citation type="submission" date="2024-10" db="EMBL/GenBank/DDBJ databases">
        <title>Updated reference genomes for cyclostephanoid diatoms.</title>
        <authorList>
            <person name="Roberts W.R."/>
            <person name="Alverson A.J."/>
        </authorList>
    </citation>
    <scope>NUCLEOTIDE SEQUENCE [LARGE SCALE GENOMIC DNA]</scope>
    <source>
        <strain evidence="4 5">AJA228-03</strain>
    </source>
</reference>
<evidence type="ECO:0000313" key="4">
    <source>
        <dbReference type="EMBL" id="KAL3826395.1"/>
    </source>
</evidence>
<evidence type="ECO:0000256" key="2">
    <source>
        <dbReference type="ARBA" id="ARBA00022840"/>
    </source>
</evidence>
<keyword evidence="3" id="KW-1133">Transmembrane helix</keyword>
<dbReference type="InterPro" id="IPR001977">
    <property type="entry name" value="Depp_CoAkinase"/>
</dbReference>
<comment type="caution">
    <text evidence="4">The sequence shown here is derived from an EMBL/GenBank/DDBJ whole genome shotgun (WGS) entry which is preliminary data.</text>
</comment>
<keyword evidence="2" id="KW-0067">ATP-binding</keyword>
<dbReference type="GO" id="GO:0005524">
    <property type="term" value="F:ATP binding"/>
    <property type="evidence" value="ECO:0007669"/>
    <property type="project" value="UniProtKB-KW"/>
</dbReference>
<dbReference type="HAMAP" id="MF_00376">
    <property type="entry name" value="Dephospho_CoA_kinase"/>
    <property type="match status" value="1"/>
</dbReference>
<evidence type="ECO:0000256" key="3">
    <source>
        <dbReference type="SAM" id="Phobius"/>
    </source>
</evidence>
<keyword evidence="5" id="KW-1185">Reference proteome</keyword>
<dbReference type="PANTHER" id="PTHR10695">
    <property type="entry name" value="DEPHOSPHO-COA KINASE-RELATED"/>
    <property type="match status" value="1"/>
</dbReference>
<dbReference type="InterPro" id="IPR027417">
    <property type="entry name" value="P-loop_NTPase"/>
</dbReference>
<accession>A0ABD3SPK5</accession>
<dbReference type="Proteomes" id="UP001530377">
    <property type="component" value="Unassembled WGS sequence"/>
</dbReference>
<dbReference type="AlphaFoldDB" id="A0ABD3SPK5"/>
<keyword evidence="1" id="KW-0547">Nucleotide-binding</keyword>
<evidence type="ECO:0008006" key="6">
    <source>
        <dbReference type="Google" id="ProtNLM"/>
    </source>
</evidence>
<proteinExistence type="inferred from homology"/>
<keyword evidence="3" id="KW-0812">Transmembrane</keyword>
<protein>
    <recommendedName>
        <fullName evidence="6">Dephospho-CoA kinase</fullName>
    </recommendedName>
</protein>
<dbReference type="Pfam" id="PF01121">
    <property type="entry name" value="CoaE"/>
    <property type="match status" value="1"/>
</dbReference>
<dbReference type="NCBIfam" id="TIGR00152">
    <property type="entry name" value="dephospho-CoA kinase"/>
    <property type="match status" value="1"/>
</dbReference>
<evidence type="ECO:0000313" key="5">
    <source>
        <dbReference type="Proteomes" id="UP001530377"/>
    </source>
</evidence>
<dbReference type="Gene3D" id="3.40.50.300">
    <property type="entry name" value="P-loop containing nucleotide triphosphate hydrolases"/>
    <property type="match status" value="1"/>
</dbReference>
<dbReference type="PROSITE" id="PS51219">
    <property type="entry name" value="DPCK"/>
    <property type="match status" value="1"/>
</dbReference>
<dbReference type="CDD" id="cd02022">
    <property type="entry name" value="DPCK"/>
    <property type="match status" value="1"/>
</dbReference>
<feature type="transmembrane region" description="Helical" evidence="3">
    <location>
        <begin position="26"/>
        <end position="47"/>
    </location>
</feature>
<sequence length="302" mass="33676">MAIAYFSVSFILGLDGTLKDRVSPGMLISFVMQIVVFVIGTVIGAALQPVGITGGIATGKSTVSNLFQSLRDDAETEFVIIDLDGIAHDILLPEKLAQNDSVYDRLVSEFGAGILTKNEGENNSCPVIDRRKLGDLVFRDPQKRRKLNSITHPKIRKIMLKRIVIEGLRLSMSKSFVKRRVICVDIPLLFEGGLPMRILFGTIIVVTCNSTLQLERLQHRNLDLTLEQCRQRIACQIPVEEKARKSHMVIRNDGSLKSLKNQVLQVKREVADVVAGQQRGIELSWLVIGLAGFLLRQQYTLN</sequence>
<gene>
    <name evidence="4" type="ORF">ACHAXA_008603</name>
</gene>
<dbReference type="EMBL" id="JALLPB020000022">
    <property type="protein sequence ID" value="KAL3826395.1"/>
    <property type="molecule type" value="Genomic_DNA"/>
</dbReference>